<name>A9WFI0_CHLAA</name>
<dbReference type="InterPro" id="IPR036318">
    <property type="entry name" value="FAD-bd_PCMH-like_sf"/>
</dbReference>
<dbReference type="GO" id="GO:0019154">
    <property type="term" value="F:glycolate dehydrogenase activity"/>
    <property type="evidence" value="ECO:0000318"/>
    <property type="project" value="GO_Central"/>
</dbReference>
<dbReference type="EC" id="1.1.2.4" evidence="8"/>
<evidence type="ECO:0000256" key="5">
    <source>
        <dbReference type="ARBA" id="ARBA00023002"/>
    </source>
</evidence>
<dbReference type="InterPro" id="IPR051914">
    <property type="entry name" value="FAD-linked_OxidoTrans_Type4"/>
</dbReference>
<keyword evidence="3" id="KW-0285">Flavoprotein</keyword>
<dbReference type="Proteomes" id="UP000002008">
    <property type="component" value="Chromosome"/>
</dbReference>
<evidence type="ECO:0000256" key="1">
    <source>
        <dbReference type="ARBA" id="ARBA00001974"/>
    </source>
</evidence>
<dbReference type="AlphaFoldDB" id="A9WFI0"/>
<dbReference type="PROSITE" id="PS51387">
    <property type="entry name" value="FAD_PCMH"/>
    <property type="match status" value="1"/>
</dbReference>
<dbReference type="InterPro" id="IPR004113">
    <property type="entry name" value="FAD-bd_oxidored_4_C"/>
</dbReference>
<keyword evidence="5 8" id="KW-0560">Oxidoreductase</keyword>
<feature type="chain" id="PRO_5002743956" evidence="6">
    <location>
        <begin position="32"/>
        <end position="769"/>
    </location>
</feature>
<dbReference type="SUPFAM" id="SSF56176">
    <property type="entry name" value="FAD-binding/transporter-associated domain-like"/>
    <property type="match status" value="2"/>
</dbReference>
<dbReference type="FunFam" id="3.30.70.2740:FF:000001">
    <property type="entry name" value="D-lactate dehydrogenase mitochondrial"/>
    <property type="match status" value="1"/>
</dbReference>
<dbReference type="Gene3D" id="3.30.70.2190">
    <property type="match status" value="1"/>
</dbReference>
<evidence type="ECO:0000256" key="2">
    <source>
        <dbReference type="ARBA" id="ARBA00008000"/>
    </source>
</evidence>
<dbReference type="KEGG" id="cau:Caur_0678"/>
<dbReference type="InParanoid" id="A9WFI0"/>
<comment type="cofactor">
    <cofactor evidence="1">
        <name>FAD</name>
        <dbReference type="ChEBI" id="CHEBI:57692"/>
    </cofactor>
</comment>
<feature type="domain" description="FAD-binding PCMH-type" evidence="7">
    <location>
        <begin position="347"/>
        <end position="525"/>
    </location>
</feature>
<evidence type="ECO:0000313" key="9">
    <source>
        <dbReference type="Proteomes" id="UP000002008"/>
    </source>
</evidence>
<dbReference type="Gene3D" id="3.30.43.10">
    <property type="entry name" value="Uridine Diphospho-n-acetylenolpyruvylglucosamine Reductase, domain 2"/>
    <property type="match status" value="1"/>
</dbReference>
<dbReference type="GO" id="GO:0046296">
    <property type="term" value="P:glycolate catabolic process"/>
    <property type="evidence" value="ECO:0000318"/>
    <property type="project" value="GO_Central"/>
</dbReference>
<dbReference type="PATRIC" id="fig|324602.8.peg.773"/>
<feature type="signal peptide" evidence="6">
    <location>
        <begin position="1"/>
        <end position="31"/>
    </location>
</feature>
<dbReference type="eggNOG" id="COG0277">
    <property type="taxonomic scope" value="Bacteria"/>
</dbReference>
<protein>
    <submittedName>
        <fullName evidence="8">D-lactate dehydrogenase (Cytochrome)</fullName>
        <ecNumber evidence="8">1.1.2.4</ecNumber>
    </submittedName>
</protein>
<dbReference type="GO" id="GO:0071949">
    <property type="term" value="F:FAD binding"/>
    <property type="evidence" value="ECO:0007669"/>
    <property type="project" value="InterPro"/>
</dbReference>
<sequence length="769" mass="80376">MNYSAQPDMTTTSTGFTINAGALLASAPATATATALNEALAAYGLCLPVAPLHTDATLAELVACNSGGRYRLYSGPIGRYVRAATLETASGLLHVGGPTLKRATGYNLHRALAGQGVRLGDLRELTFNLRPLPAMTTLYLVAGPLDRLLMLAADLMTANLELRALAFDAGGLLLIALAGLPEVVTRQSQQVLAMADLHQLAVTRDPANGWRHWEELARRHCALPADQRLDMTLPRSKLAEGIAACRQIGDAATTIWGDLGVGSIHVTPLPDARRYATLKAQLATLGAQPCYEFGPPPQPPYPTLTPRKHQTPGDCIAALKQVVGDRYLIHHPDQLAVYGQDASIAEAEALPYAVALPASTAEVAALMQIAAAHDLPVVTRGAGSGLAGGAVPTPGCLVIGLNRMEQITIDRGQQVAHVGAGVITAELQRAAERVGLFYPPDPSSQAASTIGGNIACNAGGPRCLKYGVTADYVLGLTTVLADGSIARYGDGLAGQGESDGLVQLLVGSEGTLAVITEATLRLIPLPRARRTTMAIFADLAAACATVERIMASGIIPASLELMDDTTIAAVEAYLRIGLPADAGAMLLMLADGEPEAVERDAAALAELAKAGGAQRVAVARNATDEANLWQARRVIAPALARIRPNRLGEDISVPVTRIAECVGQIKQVSATYGLPIVVFGHAGDGNLHPNILFDARNPTEVARLWPCAEAVFKVALAVGGTLSGEHGIGTLKRPFMTQALGEAQLAVQRQIKAHFDPTGRLNPGKVLPV</sequence>
<dbReference type="InterPro" id="IPR016167">
    <property type="entry name" value="FAD-bd_PCMH_sub1"/>
</dbReference>
<dbReference type="EMBL" id="CP000909">
    <property type="protein sequence ID" value="ABY33918.1"/>
    <property type="molecule type" value="Genomic_DNA"/>
</dbReference>
<dbReference type="STRING" id="324602.Caur_0678"/>
<proteinExistence type="inferred from homology"/>
<comment type="similarity">
    <text evidence="2">Belongs to the FAD-binding oxidoreductase/transferase type 4 family.</text>
</comment>
<reference evidence="9" key="1">
    <citation type="journal article" date="2011" name="BMC Genomics">
        <title>Complete genome sequence of the filamentous anoxygenic phototrophic bacterium Chloroflexus aurantiacus.</title>
        <authorList>
            <person name="Tang K.H."/>
            <person name="Barry K."/>
            <person name="Chertkov O."/>
            <person name="Dalin E."/>
            <person name="Han C.S."/>
            <person name="Hauser L.J."/>
            <person name="Honchak B.M."/>
            <person name="Karbach L.E."/>
            <person name="Land M.L."/>
            <person name="Lapidus A."/>
            <person name="Larimer F.W."/>
            <person name="Mikhailova N."/>
            <person name="Pitluck S."/>
            <person name="Pierson B.K."/>
            <person name="Blankenship R.E."/>
        </authorList>
    </citation>
    <scope>NUCLEOTIDE SEQUENCE [LARGE SCALE GENOMIC DNA]</scope>
    <source>
        <strain evidence="9">ATCC 29366 / DSM 635 / J-10-fl</strain>
    </source>
</reference>
<evidence type="ECO:0000256" key="3">
    <source>
        <dbReference type="ARBA" id="ARBA00022630"/>
    </source>
</evidence>
<keyword evidence="9" id="KW-1185">Reference proteome</keyword>
<evidence type="ECO:0000256" key="4">
    <source>
        <dbReference type="ARBA" id="ARBA00022827"/>
    </source>
</evidence>
<dbReference type="Gene3D" id="3.30.465.10">
    <property type="match status" value="2"/>
</dbReference>
<dbReference type="HOGENOM" id="CLU_020624_0_0_0"/>
<evidence type="ECO:0000256" key="6">
    <source>
        <dbReference type="SAM" id="SignalP"/>
    </source>
</evidence>
<dbReference type="InterPro" id="IPR016171">
    <property type="entry name" value="Vanillyl_alc_oxidase_C-sub2"/>
</dbReference>
<dbReference type="PANTHER" id="PTHR42934:SF2">
    <property type="entry name" value="GLYCOLATE OXIDASE SUBUNIT GLCD"/>
    <property type="match status" value="1"/>
</dbReference>
<accession>A9WFI0</accession>
<dbReference type="Gene3D" id="3.30.70.2740">
    <property type="match status" value="1"/>
</dbReference>
<dbReference type="Pfam" id="PF02913">
    <property type="entry name" value="FAD-oxidase_C"/>
    <property type="match status" value="2"/>
</dbReference>
<dbReference type="GO" id="GO:0004458">
    <property type="term" value="F:D-lactate dehydrogenase (cytochrome) activity"/>
    <property type="evidence" value="ECO:0007669"/>
    <property type="project" value="UniProtKB-EC"/>
</dbReference>
<dbReference type="SUPFAM" id="SSF55103">
    <property type="entry name" value="FAD-linked oxidases, C-terminal domain"/>
    <property type="match status" value="2"/>
</dbReference>
<dbReference type="FunCoup" id="A9WFI0">
    <property type="interactions" value="377"/>
</dbReference>
<evidence type="ECO:0000259" key="7">
    <source>
        <dbReference type="PROSITE" id="PS51387"/>
    </source>
</evidence>
<keyword evidence="6" id="KW-0732">Signal</keyword>
<gene>
    <name evidence="8" type="ordered locus">Caur_0678</name>
</gene>
<dbReference type="InterPro" id="IPR016164">
    <property type="entry name" value="FAD-linked_Oxase-like_C"/>
</dbReference>
<dbReference type="Gene3D" id="1.10.45.10">
    <property type="entry name" value="Vanillyl-alcohol Oxidase, Chain A, domain 4"/>
    <property type="match status" value="1"/>
</dbReference>
<organism evidence="8 9">
    <name type="scientific">Chloroflexus aurantiacus (strain ATCC 29366 / DSM 635 / J-10-fl)</name>
    <dbReference type="NCBI Taxonomy" id="324602"/>
    <lineage>
        <taxon>Bacteria</taxon>
        <taxon>Bacillati</taxon>
        <taxon>Chloroflexota</taxon>
        <taxon>Chloroflexia</taxon>
        <taxon>Chloroflexales</taxon>
        <taxon>Chloroflexineae</taxon>
        <taxon>Chloroflexaceae</taxon>
        <taxon>Chloroflexus</taxon>
    </lineage>
</organism>
<dbReference type="InterPro" id="IPR006094">
    <property type="entry name" value="Oxid_FAD_bind_N"/>
</dbReference>
<keyword evidence="4" id="KW-0274">FAD</keyword>
<evidence type="ECO:0000313" key="8">
    <source>
        <dbReference type="EMBL" id="ABY33918.1"/>
    </source>
</evidence>
<dbReference type="RefSeq" id="WP_012256574.1">
    <property type="nucleotide sequence ID" value="NC_010175.1"/>
</dbReference>
<dbReference type="Pfam" id="PF01565">
    <property type="entry name" value="FAD_binding_4"/>
    <property type="match status" value="1"/>
</dbReference>
<dbReference type="InterPro" id="IPR016166">
    <property type="entry name" value="FAD-bd_PCMH"/>
</dbReference>
<dbReference type="FunFam" id="1.10.45.10:FF:000001">
    <property type="entry name" value="D-lactate dehydrogenase mitochondrial"/>
    <property type="match status" value="1"/>
</dbReference>
<dbReference type="PANTHER" id="PTHR42934">
    <property type="entry name" value="GLYCOLATE OXIDASE SUBUNIT GLCD"/>
    <property type="match status" value="1"/>
</dbReference>
<dbReference type="InterPro" id="IPR016169">
    <property type="entry name" value="FAD-bd_PCMH_sub2"/>
</dbReference>
<dbReference type="EnsemblBacteria" id="ABY33918">
    <property type="protein sequence ID" value="ABY33918"/>
    <property type="gene ID" value="Caur_0678"/>
</dbReference>